<sequence>MTRNPSTKHHLETSHSAGDDGITLGHNTVDLPALIDHHRDILFIKCSPLSGDDTQWTSAMPTAVTCLGRRHATRSLYLILAVVMYWLPFHESLGVDAGHSDDLDGIMRPDRGRSLFRPRQRSWAVRSWRYV</sequence>
<gene>
    <name evidence="1" type="ORF">DHEL01_v201313</name>
</gene>
<name>A0A2P5ICR5_DIAHE</name>
<dbReference type="OrthoDB" id="5240244at2759"/>
<protein>
    <submittedName>
        <fullName evidence="1">Uncharacterized protein</fullName>
    </submittedName>
</protein>
<dbReference type="AlphaFoldDB" id="A0A2P5ICR5"/>
<evidence type="ECO:0000313" key="1">
    <source>
        <dbReference type="EMBL" id="POS80297.1"/>
    </source>
</evidence>
<comment type="caution">
    <text evidence="1">The sequence shown here is derived from an EMBL/GenBank/DDBJ whole genome shotgun (WGS) entry which is preliminary data.</text>
</comment>
<reference evidence="1" key="1">
    <citation type="submission" date="2017-09" db="EMBL/GenBank/DDBJ databases">
        <title>Polyketide synthases of a Diaporthe helianthi virulent isolate.</title>
        <authorList>
            <person name="Baroncelli R."/>
        </authorList>
    </citation>
    <scope>NUCLEOTIDE SEQUENCE [LARGE SCALE GENOMIC DNA]</scope>
    <source>
        <strain evidence="1">7/96</strain>
    </source>
</reference>
<dbReference type="Proteomes" id="UP000094444">
    <property type="component" value="Unassembled WGS sequence"/>
</dbReference>
<evidence type="ECO:0000313" key="2">
    <source>
        <dbReference type="Proteomes" id="UP000094444"/>
    </source>
</evidence>
<dbReference type="EMBL" id="MAVT02000059">
    <property type="protein sequence ID" value="POS80297.1"/>
    <property type="molecule type" value="Genomic_DNA"/>
</dbReference>
<keyword evidence="2" id="KW-1185">Reference proteome</keyword>
<dbReference type="InParanoid" id="A0A2P5ICR5"/>
<accession>A0A2P5ICR5</accession>
<organism evidence="1 2">
    <name type="scientific">Diaporthe helianthi</name>
    <dbReference type="NCBI Taxonomy" id="158607"/>
    <lineage>
        <taxon>Eukaryota</taxon>
        <taxon>Fungi</taxon>
        <taxon>Dikarya</taxon>
        <taxon>Ascomycota</taxon>
        <taxon>Pezizomycotina</taxon>
        <taxon>Sordariomycetes</taxon>
        <taxon>Sordariomycetidae</taxon>
        <taxon>Diaporthales</taxon>
        <taxon>Diaporthaceae</taxon>
        <taxon>Diaporthe</taxon>
    </lineage>
</organism>
<proteinExistence type="predicted"/>